<evidence type="ECO:0000313" key="2">
    <source>
        <dbReference type="Proteomes" id="UP001428341"/>
    </source>
</evidence>
<dbReference type="AlphaFoldDB" id="A0AAP0MY54"/>
<sequence length="122" mass="13818">MEPVRSKQIAFGFEKFYAKATTSDTFSGLTFTGCIRHYIKAPLPPVSQLQPLDLDLDLSSTGGDRRHILKCSRWNLLLLLGNVGVMWQRERHNSRTPHPEQTKKELIHNCWGSVGQKPDKGS</sequence>
<reference evidence="1 2" key="1">
    <citation type="submission" date="2024-05" db="EMBL/GenBank/DDBJ databases">
        <title>Haplotype-resolved chromosome-level genome assembly of Huyou (Citrus changshanensis).</title>
        <authorList>
            <person name="Miao C."/>
            <person name="Chen W."/>
            <person name="Wu Y."/>
            <person name="Wang L."/>
            <person name="Zhao S."/>
            <person name="Grierson D."/>
            <person name="Xu C."/>
            <person name="Chen K."/>
        </authorList>
    </citation>
    <scope>NUCLEOTIDE SEQUENCE [LARGE SCALE GENOMIC DNA]</scope>
    <source>
        <strain evidence="1">01-14</strain>
        <tissue evidence="1">Leaf</tissue>
    </source>
</reference>
<comment type="caution">
    <text evidence="1">The sequence shown here is derived from an EMBL/GenBank/DDBJ whole genome shotgun (WGS) entry which is preliminary data.</text>
</comment>
<proteinExistence type="predicted"/>
<dbReference type="EMBL" id="JBCGBO010000001">
    <property type="protein sequence ID" value="KAK9227906.1"/>
    <property type="molecule type" value="Genomic_DNA"/>
</dbReference>
<keyword evidence="2" id="KW-1185">Reference proteome</keyword>
<accession>A0AAP0MY54</accession>
<evidence type="ECO:0000313" key="1">
    <source>
        <dbReference type="EMBL" id="KAK9227906.1"/>
    </source>
</evidence>
<name>A0AAP0MY54_9ROSI</name>
<dbReference type="Proteomes" id="UP001428341">
    <property type="component" value="Unassembled WGS sequence"/>
</dbReference>
<protein>
    <submittedName>
        <fullName evidence="1">Uncharacterized protein</fullName>
    </submittedName>
</protein>
<organism evidence="1 2">
    <name type="scientific">Citrus x changshan-huyou</name>
    <dbReference type="NCBI Taxonomy" id="2935761"/>
    <lineage>
        <taxon>Eukaryota</taxon>
        <taxon>Viridiplantae</taxon>
        <taxon>Streptophyta</taxon>
        <taxon>Embryophyta</taxon>
        <taxon>Tracheophyta</taxon>
        <taxon>Spermatophyta</taxon>
        <taxon>Magnoliopsida</taxon>
        <taxon>eudicotyledons</taxon>
        <taxon>Gunneridae</taxon>
        <taxon>Pentapetalae</taxon>
        <taxon>rosids</taxon>
        <taxon>malvids</taxon>
        <taxon>Sapindales</taxon>
        <taxon>Rutaceae</taxon>
        <taxon>Aurantioideae</taxon>
        <taxon>Citrus</taxon>
    </lineage>
</organism>
<gene>
    <name evidence="1" type="ORF">WN944_020850</name>
</gene>